<reference evidence="2 3" key="1">
    <citation type="journal article" date="2018" name="Evol. Lett.">
        <title>Horizontal gene cluster transfer increased hallucinogenic mushroom diversity.</title>
        <authorList>
            <person name="Reynolds H.T."/>
            <person name="Vijayakumar V."/>
            <person name="Gluck-Thaler E."/>
            <person name="Korotkin H.B."/>
            <person name="Matheny P.B."/>
            <person name="Slot J.C."/>
        </authorList>
    </citation>
    <scope>NUCLEOTIDE SEQUENCE [LARGE SCALE GENOMIC DNA]</scope>
    <source>
        <strain evidence="2 3">2629</strain>
    </source>
</reference>
<name>A0A409YH67_9AGAR</name>
<evidence type="ECO:0000256" key="1">
    <source>
        <dbReference type="SAM" id="MobiDB-lite"/>
    </source>
</evidence>
<organism evidence="2 3">
    <name type="scientific">Panaeolus cyanescens</name>
    <dbReference type="NCBI Taxonomy" id="181874"/>
    <lineage>
        <taxon>Eukaryota</taxon>
        <taxon>Fungi</taxon>
        <taxon>Dikarya</taxon>
        <taxon>Basidiomycota</taxon>
        <taxon>Agaricomycotina</taxon>
        <taxon>Agaricomycetes</taxon>
        <taxon>Agaricomycetidae</taxon>
        <taxon>Agaricales</taxon>
        <taxon>Agaricineae</taxon>
        <taxon>Galeropsidaceae</taxon>
        <taxon>Panaeolus</taxon>
    </lineage>
</organism>
<dbReference type="EMBL" id="NHTK01001177">
    <property type="protein sequence ID" value="PPR02314.1"/>
    <property type="molecule type" value="Genomic_DNA"/>
</dbReference>
<dbReference type="OrthoDB" id="2560792at2759"/>
<comment type="caution">
    <text evidence="2">The sequence shown here is derived from an EMBL/GenBank/DDBJ whole genome shotgun (WGS) entry which is preliminary data.</text>
</comment>
<sequence>MLLLTMTLAEYNAKFPGQITAIPPSPSLENPGQVFPKSDPSKQTSDSSNHGSPPTELMIGNPYLMKTALDKLDHAFSDVLSVIEQERLSQNALDADPFLADTIAGWKAQLEEIRLKRTVRVVNDSAEESVEPFESPDSAEQGGLFAD</sequence>
<dbReference type="Proteomes" id="UP000284842">
    <property type="component" value="Unassembled WGS sequence"/>
</dbReference>
<feature type="region of interest" description="Disordered" evidence="1">
    <location>
        <begin position="125"/>
        <end position="147"/>
    </location>
</feature>
<protein>
    <submittedName>
        <fullName evidence="2">Uncharacterized protein</fullName>
    </submittedName>
</protein>
<feature type="region of interest" description="Disordered" evidence="1">
    <location>
        <begin position="20"/>
        <end position="58"/>
    </location>
</feature>
<evidence type="ECO:0000313" key="3">
    <source>
        <dbReference type="Proteomes" id="UP000284842"/>
    </source>
</evidence>
<evidence type="ECO:0000313" key="2">
    <source>
        <dbReference type="EMBL" id="PPR02314.1"/>
    </source>
</evidence>
<proteinExistence type="predicted"/>
<keyword evidence="3" id="KW-1185">Reference proteome</keyword>
<dbReference type="InParanoid" id="A0A409YH67"/>
<gene>
    <name evidence="2" type="ORF">CVT24_011652</name>
</gene>
<feature type="compositionally biased region" description="Polar residues" evidence="1">
    <location>
        <begin position="41"/>
        <end position="52"/>
    </location>
</feature>
<accession>A0A409YH67</accession>
<dbReference type="AlphaFoldDB" id="A0A409YH67"/>